<dbReference type="RefSeq" id="XP_005093711.1">
    <property type="nucleotide sequence ID" value="XM_005093654.3"/>
</dbReference>
<dbReference type="InterPro" id="IPR000591">
    <property type="entry name" value="DEP_dom"/>
</dbReference>
<dbReference type="InterPro" id="IPR048255">
    <property type="entry name" value="IML1_N"/>
</dbReference>
<keyword evidence="3" id="KW-1185">Reference proteome</keyword>
<dbReference type="InterPro" id="IPR027244">
    <property type="entry name" value="IML1"/>
</dbReference>
<accession>A0ABM0JHE2</accession>
<evidence type="ECO:0000313" key="4">
    <source>
        <dbReference type="RefSeq" id="XP_005093711.1"/>
    </source>
</evidence>
<sequence length="1627" mass="185849">MKMKTFRLCVHTQRTYKNQDIVISSKDFPDIKAGDVVELYHPDDEWNRLLLQVKCLPEEYQQKDAVSIEQGIASAFCLRPYNNIIINKVDPKTVVLDLVELLFKEQYFGRSDMWRLCKTLTNTCVYLKKTIEFAEMRTTVNELWARGENVTCGVITEDTRIVFRSPTAVVQIFIQMSSEMWDFDLHGDLYFEKAVNGFLTDLFDKWKDQNCVHDVTIVLFSRTFYEAQSVEDFPPSVRECLQIDTKGRIYEDFYRVIVQNERYEEWSSVLRELRTLFNVYQETVLHYHSHGQQGWRMPKATNSLASQGNFLETLNMSLNLFEKYYLDRNFDRTGKVSVVITPGPGVFEVDRQLANITKQRTIDCGVGSDLVCMGEQPLHAAPLFKFHSKSSHKSIEVGDDYNIPHWMNHSFYMSKNQIEDHMNSSFVPRIKPPPALLKELEEGPKHVKKNLLPRKDDSNDDNIPFVDYDEYDAQVFKLPSGTAPRTYSARGTTLNNIFNRGPALPKTFSEARQRLRPRQRHISDEVSAYMNDHKEPGKDTSAAISIPGHRASHDDMSFSFGCYPIHERAMSRDSYESSESDELINLRPVVGSAGSPVGHSRNLHNYRPHRALINPFAPSRLQFKMTSNRRRWVHAFPVDQRGMQMQARHVHSVSHLDHDDDFPFSNREAVQSPTVTVTTKSKKPFVSQVSSSFGDGAELHSQSGDSIISESPVSRFEGALAKRHGSEAVVPSAARHSHSNRMFHGNKLKIFGSVKSGSEQEWSPDMNTGYDWRPLASDLQDHSGSRLTKSIYRGDIQSNLFSAGITVDWKSLTIPASLPVTTDYFPDRRSLHYDYVVSEYELLPEDVNAEIWASWSRSPSYEDKTLLVYRRAPLNTHEVFLELISQRLGQGFQLITKKKPRTSESGKTNLQPHSSASGFMRPSIRAVDEEYYMSIGRIYHKVTLSGQTVRVTRYWPRHPQPQLHYEYRYRFKAPDSFSYDVSWTNFCNERLENYNWNHLDQYICTGGDWEYGLIDPLRYWRSRFLLMPLSNPATKKITDRETTRCDIYEEKSATELQQLISGFIRFLESMNKMKRPSPQQRKSKADAAASASANNAGSGSGGDSSPRKPDGESGSKEKEERLSLASSSARLVEALTDPIHGLNLFQQQAGLPLNTFISAEAVAWCSQNVAGAESTMQAVTVMQRLMDEQYVLHASGNLKHRFIYGFYLYYIPQRVLQKGGQSAEPSSHPTTHLNTPGTNHNSLFQNEWCEVSVLPVKHMKEERTDVACEPVIIEESPPRTKFYVPQEGPRKSSDSMLVPELEDWRELTGQSKQCWGQQTDPGFQQASLIGGMPINHYYKATLLHKYVNVEVDPQRKSERKEIAMARYHAYYSPKCAFELQIQWMVSTGCVLGDLVYAFARRASSCGFHLMPVPCDPFALPYTENSDPLRGPIFVPLNMTAFEEDLFEDCSDEKRQEMLYIIQDAIIKRFGFLPVSVKVPDSHGSSSMQEENCNHQYVHCTAGMFVLIPESNPALPPTPSGSGSLLLGPLSVGSCSPQRVSETGGMSKKSSTDLHKWYIARQGRPESVPNEVGFLWSWNYMSSRRWRTSNTGDEKFQDTMLADFRKFCSNDENRLTSFWENFKSSIDM</sequence>
<dbReference type="Gene3D" id="1.10.10.10">
    <property type="entry name" value="Winged helix-like DNA-binding domain superfamily/Winged helix DNA-binding domain"/>
    <property type="match status" value="1"/>
</dbReference>
<dbReference type="SUPFAM" id="SSF46785">
    <property type="entry name" value="Winged helix' DNA-binding domain"/>
    <property type="match status" value="1"/>
</dbReference>
<protein>
    <submittedName>
        <fullName evidence="4">GATOR complex protein Iml1 isoform X1</fullName>
    </submittedName>
</protein>
<dbReference type="PANTHER" id="PTHR13179:SF8">
    <property type="entry name" value="GATOR COMPLEX PROTEIN DEPDC5"/>
    <property type="match status" value="1"/>
</dbReference>
<dbReference type="PROSITE" id="PS50186">
    <property type="entry name" value="DEP"/>
    <property type="match status" value="1"/>
</dbReference>
<feature type="region of interest" description="Disordered" evidence="1">
    <location>
        <begin position="1219"/>
        <end position="1239"/>
    </location>
</feature>
<evidence type="ECO:0000259" key="2">
    <source>
        <dbReference type="PROSITE" id="PS50186"/>
    </source>
</evidence>
<evidence type="ECO:0000256" key="1">
    <source>
        <dbReference type="SAM" id="MobiDB-lite"/>
    </source>
</evidence>
<feature type="compositionally biased region" description="Low complexity" evidence="1">
    <location>
        <begin position="1086"/>
        <end position="1097"/>
    </location>
</feature>
<dbReference type="GeneID" id="101847805"/>
<dbReference type="Pfam" id="PF19418">
    <property type="entry name" value="DEPDC5_CTD"/>
    <property type="match status" value="1"/>
</dbReference>
<name>A0ABM0JHE2_APLCA</name>
<dbReference type="InterPro" id="IPR045838">
    <property type="entry name" value="DEPDC5_CTD"/>
</dbReference>
<evidence type="ECO:0000313" key="3">
    <source>
        <dbReference type="Proteomes" id="UP000694888"/>
    </source>
</evidence>
<gene>
    <name evidence="4" type="primary">LOC101847805</name>
</gene>
<dbReference type="InterPro" id="IPR036390">
    <property type="entry name" value="WH_DNA-bd_sf"/>
</dbReference>
<dbReference type="PANTHER" id="PTHR13179">
    <property type="entry name" value="DEP DOMAIN CONTAINING PROTEIN 5"/>
    <property type="match status" value="1"/>
</dbReference>
<feature type="compositionally biased region" description="Basic and acidic residues" evidence="1">
    <location>
        <begin position="1105"/>
        <end position="1122"/>
    </location>
</feature>
<dbReference type="Pfam" id="PF12257">
    <property type="entry name" value="IML1"/>
    <property type="match status" value="1"/>
</dbReference>
<dbReference type="InterPro" id="IPR055213">
    <property type="entry name" value="IML1_double_psi_beta_barrel"/>
</dbReference>
<reference evidence="4" key="1">
    <citation type="submission" date="2025-08" db="UniProtKB">
        <authorList>
            <consortium name="RefSeq"/>
        </authorList>
    </citation>
    <scope>IDENTIFICATION</scope>
</reference>
<feature type="region of interest" description="Disordered" evidence="1">
    <location>
        <begin position="1074"/>
        <end position="1123"/>
    </location>
</feature>
<feature type="domain" description="DEP" evidence="2">
    <location>
        <begin position="1154"/>
        <end position="1214"/>
    </location>
</feature>
<dbReference type="InterPro" id="IPR036388">
    <property type="entry name" value="WH-like_DNA-bd_sf"/>
</dbReference>
<proteinExistence type="predicted"/>
<dbReference type="SMART" id="SM00049">
    <property type="entry name" value="DEP"/>
    <property type="match status" value="1"/>
</dbReference>
<dbReference type="Pfam" id="PF23013">
    <property type="entry name" value="IML1_N"/>
    <property type="match status" value="1"/>
</dbReference>
<dbReference type="Proteomes" id="UP000694888">
    <property type="component" value="Unplaced"/>
</dbReference>
<organism evidence="3 4">
    <name type="scientific">Aplysia californica</name>
    <name type="common">California sea hare</name>
    <dbReference type="NCBI Taxonomy" id="6500"/>
    <lineage>
        <taxon>Eukaryota</taxon>
        <taxon>Metazoa</taxon>
        <taxon>Spiralia</taxon>
        <taxon>Lophotrochozoa</taxon>
        <taxon>Mollusca</taxon>
        <taxon>Gastropoda</taxon>
        <taxon>Heterobranchia</taxon>
        <taxon>Euthyneura</taxon>
        <taxon>Tectipleura</taxon>
        <taxon>Aplysiida</taxon>
        <taxon>Aplysioidea</taxon>
        <taxon>Aplysiidae</taxon>
        <taxon>Aplysia</taxon>
    </lineage>
</organism>